<feature type="transmembrane region" description="Helical" evidence="2">
    <location>
        <begin position="173"/>
        <end position="197"/>
    </location>
</feature>
<protein>
    <recommendedName>
        <fullName evidence="6">CUB domain-containing protein</fullName>
    </recommendedName>
</protein>
<gene>
    <name evidence="4" type="ORF">KUTeg_020826</name>
</gene>
<keyword evidence="5" id="KW-1185">Reference proteome</keyword>
<keyword evidence="2" id="KW-0812">Transmembrane</keyword>
<organism evidence="4 5">
    <name type="scientific">Tegillarca granosa</name>
    <name type="common">Malaysian cockle</name>
    <name type="synonym">Anadara granosa</name>
    <dbReference type="NCBI Taxonomy" id="220873"/>
    <lineage>
        <taxon>Eukaryota</taxon>
        <taxon>Metazoa</taxon>
        <taxon>Spiralia</taxon>
        <taxon>Lophotrochozoa</taxon>
        <taxon>Mollusca</taxon>
        <taxon>Bivalvia</taxon>
        <taxon>Autobranchia</taxon>
        <taxon>Pteriomorphia</taxon>
        <taxon>Arcoida</taxon>
        <taxon>Arcoidea</taxon>
        <taxon>Arcidae</taxon>
        <taxon>Tegillarca</taxon>
    </lineage>
</organism>
<feature type="compositionally biased region" description="Basic and acidic residues" evidence="1">
    <location>
        <begin position="282"/>
        <end position="297"/>
    </location>
</feature>
<dbReference type="EMBL" id="JARBDR010000918">
    <property type="protein sequence ID" value="KAJ8301839.1"/>
    <property type="molecule type" value="Genomic_DNA"/>
</dbReference>
<dbReference type="Proteomes" id="UP001217089">
    <property type="component" value="Unassembled WGS sequence"/>
</dbReference>
<sequence length="511" mass="57414">MCIGFHWSIITIVLIGILTCSRRVEGGTITIDLEKNFCESKQTVTDNDVYRIIANPRSDLPSGRDHCNVFFTADPPIRKFYLYIKKVQIADCGVSLKIYDGDPAIKNHRWSLSCQGPPERKLLTWYGNIVVRLEKYTSESSNIYDIDVLLTTDQGPLIDTGTDVNMEGLSTGAIVGIAVGAGTAVIFIVGFILFCICRMYGNDKEDKKYPSTVFSTATSGTGPQVNGILKRSENKNNSGGEGGSVRGQKKSYDNPAYRRSLSDDLESGSNFSDMPSGSEQDGYSRVDEYAGADRSRRGGDIARESYFDERKEKIVESIGKRGGMERGSGRQSRRDSMRKANRYRGDTVDGRNPAYRSDRDRNADSRDTGHSNPAYRDESPEKQVKAISLSNIGSLNPGRDRNRRNRENESESSSVTPSRATDDSRGSSSITDGTYEHKYRPRDDSMRRSRSRSSSRSSARGRRERSERATHQQHLNHQPGQRRHSHRSRRKKEKEPSPYIDIWKDAKKKPK</sequence>
<feature type="region of interest" description="Disordered" evidence="1">
    <location>
        <begin position="311"/>
        <end position="511"/>
    </location>
</feature>
<feature type="compositionally biased region" description="Basic and acidic residues" evidence="1">
    <location>
        <begin position="311"/>
        <end position="349"/>
    </location>
</feature>
<feature type="compositionally biased region" description="Basic residues" evidence="1">
    <location>
        <begin position="480"/>
        <end position="492"/>
    </location>
</feature>
<feature type="compositionally biased region" description="Polar residues" evidence="1">
    <location>
        <begin position="267"/>
        <end position="281"/>
    </location>
</feature>
<keyword evidence="3" id="KW-0732">Signal</keyword>
<accession>A0ABQ9E927</accession>
<evidence type="ECO:0000313" key="4">
    <source>
        <dbReference type="EMBL" id="KAJ8301839.1"/>
    </source>
</evidence>
<comment type="caution">
    <text evidence="4">The sequence shown here is derived from an EMBL/GenBank/DDBJ whole genome shotgun (WGS) entry which is preliminary data.</text>
</comment>
<name>A0ABQ9E927_TEGGR</name>
<evidence type="ECO:0000256" key="3">
    <source>
        <dbReference type="SAM" id="SignalP"/>
    </source>
</evidence>
<feature type="compositionally biased region" description="Basic and acidic residues" evidence="1">
    <location>
        <begin position="356"/>
        <end position="384"/>
    </location>
</feature>
<proteinExistence type="predicted"/>
<evidence type="ECO:0000256" key="1">
    <source>
        <dbReference type="SAM" id="MobiDB-lite"/>
    </source>
</evidence>
<evidence type="ECO:0000256" key="2">
    <source>
        <dbReference type="SAM" id="Phobius"/>
    </source>
</evidence>
<feature type="chain" id="PRO_5045986070" description="CUB domain-containing protein" evidence="3">
    <location>
        <begin position="27"/>
        <end position="511"/>
    </location>
</feature>
<feature type="region of interest" description="Disordered" evidence="1">
    <location>
        <begin position="223"/>
        <end position="297"/>
    </location>
</feature>
<feature type="signal peptide" evidence="3">
    <location>
        <begin position="1"/>
        <end position="26"/>
    </location>
</feature>
<evidence type="ECO:0008006" key="6">
    <source>
        <dbReference type="Google" id="ProtNLM"/>
    </source>
</evidence>
<keyword evidence="2" id="KW-0472">Membrane</keyword>
<feature type="compositionally biased region" description="Basic residues" evidence="1">
    <location>
        <begin position="448"/>
        <end position="463"/>
    </location>
</feature>
<reference evidence="4 5" key="1">
    <citation type="submission" date="2022-12" db="EMBL/GenBank/DDBJ databases">
        <title>Chromosome-level genome of Tegillarca granosa.</title>
        <authorList>
            <person name="Kim J."/>
        </authorList>
    </citation>
    <scope>NUCLEOTIDE SEQUENCE [LARGE SCALE GENOMIC DNA]</scope>
    <source>
        <strain evidence="4">Teg-2019</strain>
        <tissue evidence="4">Adductor muscle</tissue>
    </source>
</reference>
<feature type="compositionally biased region" description="Basic and acidic residues" evidence="1">
    <location>
        <begin position="434"/>
        <end position="447"/>
    </location>
</feature>
<evidence type="ECO:0000313" key="5">
    <source>
        <dbReference type="Proteomes" id="UP001217089"/>
    </source>
</evidence>
<keyword evidence="2" id="KW-1133">Transmembrane helix</keyword>